<evidence type="ECO:0000313" key="2">
    <source>
        <dbReference type="Proteomes" id="UP000614216"/>
    </source>
</evidence>
<proteinExistence type="predicted"/>
<sequence>MLHYYQGNALYDYIITNKVERYNFVTGNMWQLVYGDHCSTPKLLIVVSGVDEKDWGDFSDREIKAFRQLNQLSNLHQLPCFLLQFKAFGDTFDEINLCKSSHQLSFTKLTPRQLKDLFRDHGLAVNDKRATKYLNDKVSSAYHKWQRDTLGSDITVSDIDLWIHKDNKLFAVCELKRSKVSLEKWEPYEDDFKNFRLIHNLSYPNYKFFIIYNLRTPSPFKDDISLLKVFEVDFSQSQPIRYVDTYPVERLISR</sequence>
<reference evidence="1" key="1">
    <citation type="submission" date="2021-01" db="EMBL/GenBank/DDBJ databases">
        <title>Fulvivirga kasyanovii gen. nov., sp nov., a novel member of the phylum Bacteroidetes isolated from seawater in a mussel farm.</title>
        <authorList>
            <person name="Zhao L.-H."/>
            <person name="Wang Z.-J."/>
        </authorList>
    </citation>
    <scope>NUCLEOTIDE SEQUENCE</scope>
    <source>
        <strain evidence="1">29W222</strain>
    </source>
</reference>
<dbReference type="RefSeq" id="WP_202854264.1">
    <property type="nucleotide sequence ID" value="NZ_JAEUGD010000001.1"/>
</dbReference>
<organism evidence="1 2">
    <name type="scientific">Fulvivirga marina</name>
    <dbReference type="NCBI Taxonomy" id="2494733"/>
    <lineage>
        <taxon>Bacteria</taxon>
        <taxon>Pseudomonadati</taxon>
        <taxon>Bacteroidota</taxon>
        <taxon>Cytophagia</taxon>
        <taxon>Cytophagales</taxon>
        <taxon>Fulvivirgaceae</taxon>
        <taxon>Fulvivirga</taxon>
    </lineage>
</organism>
<gene>
    <name evidence="1" type="ORF">JMN32_00255</name>
</gene>
<accession>A0A937FSX0</accession>
<name>A0A937FSX0_9BACT</name>
<comment type="caution">
    <text evidence="1">The sequence shown here is derived from an EMBL/GenBank/DDBJ whole genome shotgun (WGS) entry which is preliminary data.</text>
</comment>
<protein>
    <submittedName>
        <fullName evidence="1">Uncharacterized protein</fullName>
    </submittedName>
</protein>
<evidence type="ECO:0000313" key="1">
    <source>
        <dbReference type="EMBL" id="MBL6444719.1"/>
    </source>
</evidence>
<dbReference type="EMBL" id="JAEUGD010000001">
    <property type="protein sequence ID" value="MBL6444719.1"/>
    <property type="molecule type" value="Genomic_DNA"/>
</dbReference>
<dbReference type="Proteomes" id="UP000614216">
    <property type="component" value="Unassembled WGS sequence"/>
</dbReference>
<dbReference type="AlphaFoldDB" id="A0A937FSX0"/>
<keyword evidence="2" id="KW-1185">Reference proteome</keyword>